<accession>A0A4C1WQP6</accession>
<evidence type="ECO:0000313" key="4">
    <source>
        <dbReference type="Proteomes" id="UP000299102"/>
    </source>
</evidence>
<name>A0A4C1WQP6_EUMVA</name>
<feature type="compositionally biased region" description="Basic and acidic residues" evidence="1">
    <location>
        <begin position="1693"/>
        <end position="1706"/>
    </location>
</feature>
<reference evidence="3 4" key="1">
    <citation type="journal article" date="2019" name="Commun. Biol.">
        <title>The bagworm genome reveals a unique fibroin gene that provides high tensile strength.</title>
        <authorList>
            <person name="Kono N."/>
            <person name="Nakamura H."/>
            <person name="Ohtoshi R."/>
            <person name="Tomita M."/>
            <person name="Numata K."/>
            <person name="Arakawa K."/>
        </authorList>
    </citation>
    <scope>NUCLEOTIDE SEQUENCE [LARGE SCALE GENOMIC DNA]</scope>
</reference>
<sequence>MLRSQLLFAFLMVTTLSSADEKQSRWSRQISSYVSDISDWIPLTGPTEKTKEQPMKRQVAQPRILTEPLPSFPKQAAYNQDAFPGRTYFNGPNHRQLYLQSVPSAPQNFLTDQGFGQSIKFGLSQPNFPLSQGFVGPPFAFDNIPQFKPSTVNFPKSSLPLPLQAKPFVTPQTINTLKSETPDFLNVYRTENSNKSLNIPKIIKPQSLQKLTIEPFEKSSQNIQNQHKNKQNAKIEREEVQLLYVPVESLNRGQFNFGNPLNTAQFVNSDLFSSALHNPNPIKQSFVTDFGKPQDKPVEAFNFGQNFYSNLNDQINLLDQMPKFSTVPTPIPIVPSTTVKPKKLKPHQPPLAVFLTQDAKKGNLVKVSDVLYSLKNAQTIAVLDSVSPDNSPNVFIGPSSLKPPENYVKFELPYLSNIEHSDRKLRQLPFFVAPLSYNTPDGFAKIPFPSPHVGSVIINSEIKDVQGQGTPTASIIPNSYTPNSYNKDAKQSTPQFSTSSYFTTLPPKTNPPNNFQSTYYSLELQTITSVKTPKAKEESIFTPPPSQPSSYYLSNNRPYVNNLQNYLNLQSQRPIQNEYDTIKLSQNVEKQQVFQPIQPTTTTTQKPITIKSTTSSVSTYPTHLLETHNPYSINQAFHLSTPLDYQNYFDEYKESVDTQGVEHYNLKKPSQVGSIKEKENTYTSSSPYLNNYKPEIQYESAISGSRPTDYSSSIGTTQAAIIKDINTSDDISENRPLTTSKNHSEDFIDQHLLSISGTDIEQSNDSSAIFMDHGSNLFDHDVSVKDTTSSTTTTTTTTRRPPPLRTRSRPRYTTARSVSKESSTKMVVTRRPLKERRPLPSRTRYELHKGTTERTTKSSIDISNESSTRYSKSRTRGRVQYKPADDEELREFKKYKSTTKEDDLAYQRDVLHQNYPVTLMERISTANIVTVTESTPVINSTKNYHDIDLQSERYDNEQAYTVEKTFFSQHSATSRLDEIGTSASSTRSIESETEVPSYVSQIPSSENEEYFFQPKSETTEKDTLISFTPNQISNIQDISRSTSQAENSTIIPDSATSVNNQLLTLYTTAQNDQLQYQSVIETHSDTDYDITKAESNIQLTDDPANKEEENSETVLETTSAYVDKIKSRPQSLNEHHIFSSESPLNGITVNLDKVGVKRRLTQPITFRPAFDRRRTTMRIEEIEADLKTKPVHTRTEQAQRQPIYKPDTTESSPAISQEIVTRRTHYRRRRPINSYSTTSTESSVTQKIVKEVKNRYKGRRPTEKTFDKIDSQSDITSTTTRIIPINRYNHRNRLSERFNRKPSVTKNEDQIVEDQDSNYSINSPRYAAPEEKFLENEKWSPNVSVGNFKPYNPNDVQDEGKSVTTENSYDSNISTMDIITARNDYDDILIPVTPASNRLNKNIPEIPPTLEALVEQSKNSKNISNNTMSSFESMLEEVMKSLEEQDENEYTSNVMKHKGGEIGEIPPEETVTSGEKFTKLLPETTVTDFVSEETTPANDQDKEHKNRRRGFWKKVKVRPLTTESIEVAESQFYSNTVNHLGGEVLKAYNKHKEKNYSTPKPKVTTYRPNKEFKKHEKSTETILEDTTDSFQTTENTYSDMPDEIRDDVLRETTLLDNFDTTSIPDITRIVPKKSAKQSNPGDVDLGTGSPDSTIVEKYSTPTTEPVDDSFSILDRSDSFSGIMDYFFGMTSSDSDKPENENKRSRQESQTSVNSNTGNVITKTDSDVVKSETKINVTTTENNFMPEEITTVTSDVKNSEKYPESEVQARKENDKAVLKDKENNTTQKTDALNVRSDPKSVESSSVSGFWDPSNVVSTSMSTMVSHETEICFRGKCIKTSSTML</sequence>
<feature type="compositionally biased region" description="Basic and acidic residues" evidence="1">
    <location>
        <begin position="1756"/>
        <end position="1782"/>
    </location>
</feature>
<feature type="signal peptide" evidence="2">
    <location>
        <begin position="1"/>
        <end position="19"/>
    </location>
</feature>
<keyword evidence="4" id="KW-1185">Reference proteome</keyword>
<feature type="region of interest" description="Disordered" evidence="1">
    <location>
        <begin position="781"/>
        <end position="878"/>
    </location>
</feature>
<organism evidence="3 4">
    <name type="scientific">Eumeta variegata</name>
    <name type="common">Bagworm moth</name>
    <name type="synonym">Eumeta japonica</name>
    <dbReference type="NCBI Taxonomy" id="151549"/>
    <lineage>
        <taxon>Eukaryota</taxon>
        <taxon>Metazoa</taxon>
        <taxon>Ecdysozoa</taxon>
        <taxon>Arthropoda</taxon>
        <taxon>Hexapoda</taxon>
        <taxon>Insecta</taxon>
        <taxon>Pterygota</taxon>
        <taxon>Neoptera</taxon>
        <taxon>Endopterygota</taxon>
        <taxon>Lepidoptera</taxon>
        <taxon>Glossata</taxon>
        <taxon>Ditrysia</taxon>
        <taxon>Tineoidea</taxon>
        <taxon>Psychidae</taxon>
        <taxon>Oiketicinae</taxon>
        <taxon>Eumeta</taxon>
    </lineage>
</organism>
<dbReference type="Proteomes" id="UP000299102">
    <property type="component" value="Unassembled WGS sequence"/>
</dbReference>
<proteinExistence type="predicted"/>
<evidence type="ECO:0000256" key="2">
    <source>
        <dbReference type="SAM" id="SignalP"/>
    </source>
</evidence>
<gene>
    <name evidence="3" type="ORF">EVAR_28523_1</name>
</gene>
<evidence type="ECO:0000313" key="3">
    <source>
        <dbReference type="EMBL" id="GBP53180.1"/>
    </source>
</evidence>
<feature type="compositionally biased region" description="Polar residues" evidence="1">
    <location>
        <begin position="1209"/>
        <end position="1219"/>
    </location>
</feature>
<evidence type="ECO:0000256" key="1">
    <source>
        <dbReference type="SAM" id="MobiDB-lite"/>
    </source>
</evidence>
<feature type="region of interest" description="Disordered" evidence="1">
    <location>
        <begin position="1690"/>
        <end position="1723"/>
    </location>
</feature>
<protein>
    <submittedName>
        <fullName evidence="3">Uncharacterized protein</fullName>
    </submittedName>
</protein>
<comment type="caution">
    <text evidence="3">The sequence shown here is derived from an EMBL/GenBank/DDBJ whole genome shotgun (WGS) entry which is preliminary data.</text>
</comment>
<feature type="compositionally biased region" description="Polar residues" evidence="1">
    <location>
        <begin position="857"/>
        <end position="870"/>
    </location>
</feature>
<feature type="region of interest" description="Disordered" evidence="1">
    <location>
        <begin position="1753"/>
        <end position="1806"/>
    </location>
</feature>
<feature type="region of interest" description="Disordered" evidence="1">
    <location>
        <begin position="1630"/>
        <end position="1671"/>
    </location>
</feature>
<feature type="chain" id="PRO_5020024417" evidence="2">
    <location>
        <begin position="20"/>
        <end position="1843"/>
    </location>
</feature>
<dbReference type="OrthoDB" id="6382824at2759"/>
<dbReference type="EMBL" id="BGZK01000617">
    <property type="protein sequence ID" value="GBP53180.1"/>
    <property type="molecule type" value="Genomic_DNA"/>
</dbReference>
<dbReference type="STRING" id="151549.A0A4C1WQP6"/>
<feature type="compositionally biased region" description="Polar residues" evidence="1">
    <location>
        <begin position="1707"/>
        <end position="1722"/>
    </location>
</feature>
<feature type="region of interest" description="Disordered" evidence="1">
    <location>
        <begin position="1190"/>
        <end position="1241"/>
    </location>
</feature>
<feature type="compositionally biased region" description="Basic and acidic residues" evidence="1">
    <location>
        <begin position="835"/>
        <end position="856"/>
    </location>
</feature>
<feature type="compositionally biased region" description="Basic residues" evidence="1">
    <location>
        <begin position="1222"/>
        <end position="1231"/>
    </location>
</feature>
<keyword evidence="2" id="KW-0732">Signal</keyword>
<feature type="compositionally biased region" description="Low complexity" evidence="1">
    <location>
        <begin position="787"/>
        <end position="799"/>
    </location>
</feature>